<dbReference type="InterPro" id="IPR030395">
    <property type="entry name" value="GP_PDE_dom"/>
</dbReference>
<dbReference type="eggNOG" id="COG0584">
    <property type="taxonomic scope" value="Bacteria"/>
</dbReference>
<proteinExistence type="predicted"/>
<dbReference type="SUPFAM" id="SSF51695">
    <property type="entry name" value="PLC-like phosphodiesterases"/>
    <property type="match status" value="1"/>
</dbReference>
<dbReference type="PANTHER" id="PTHR46211">
    <property type="entry name" value="GLYCEROPHOSPHORYL DIESTER PHOSPHODIESTERASE"/>
    <property type="match status" value="1"/>
</dbReference>
<feature type="domain" description="GP-PDE" evidence="1">
    <location>
        <begin position="10"/>
        <end position="249"/>
    </location>
</feature>
<evidence type="ECO:0000313" key="3">
    <source>
        <dbReference type="Proteomes" id="UP000001695"/>
    </source>
</evidence>
<name>B2IDI5_BEII9</name>
<dbReference type="Pfam" id="PF03009">
    <property type="entry name" value="GDPD"/>
    <property type="match status" value="1"/>
</dbReference>
<dbReference type="STRING" id="395963.Bind_1793"/>
<evidence type="ECO:0000313" key="2">
    <source>
        <dbReference type="EMBL" id="ACB95421.1"/>
    </source>
</evidence>
<reference evidence="2 3" key="2">
    <citation type="journal article" date="2010" name="J. Bacteriol.">
        <title>Complete genome sequence of Beijerinckia indica subsp. indica.</title>
        <authorList>
            <person name="Tamas I."/>
            <person name="Dedysh S.N."/>
            <person name="Liesack W."/>
            <person name="Stott M.B."/>
            <person name="Alam M."/>
            <person name="Murrell J.C."/>
            <person name="Dunfield P.F."/>
        </authorList>
    </citation>
    <scope>NUCLEOTIDE SEQUENCE [LARGE SCALE GENOMIC DNA]</scope>
    <source>
        <strain evidence="3">ATCC 9039 / DSM 1715 / NCIMB 8712</strain>
    </source>
</reference>
<accession>B2IDI5</accession>
<reference evidence="3" key="1">
    <citation type="submission" date="2008-03" db="EMBL/GenBank/DDBJ databases">
        <title>Complete sequence of chromosome of Beijerinckia indica subsp. indica ATCC 9039.</title>
        <authorList>
            <consortium name="US DOE Joint Genome Institute"/>
            <person name="Copeland A."/>
            <person name="Lucas S."/>
            <person name="Lapidus A."/>
            <person name="Glavina del Rio T."/>
            <person name="Dalin E."/>
            <person name="Tice H."/>
            <person name="Bruce D."/>
            <person name="Goodwin L."/>
            <person name="Pitluck S."/>
            <person name="LaButti K."/>
            <person name="Schmutz J."/>
            <person name="Larimer F."/>
            <person name="Land M."/>
            <person name="Hauser L."/>
            <person name="Kyrpides N."/>
            <person name="Mikhailova N."/>
            <person name="Dunfield P.F."/>
            <person name="Dedysh S.N."/>
            <person name="Liesack W."/>
            <person name="Saw J.H."/>
            <person name="Alam M."/>
            <person name="Chen Y."/>
            <person name="Murrell J.C."/>
            <person name="Richardson P."/>
        </authorList>
    </citation>
    <scope>NUCLEOTIDE SEQUENCE [LARGE SCALE GENOMIC DNA]</scope>
    <source>
        <strain evidence="3">ATCC 9039 / DSM 1715 / NCIMB 8712</strain>
    </source>
</reference>
<dbReference type="KEGG" id="bid:Bind_1793"/>
<dbReference type="Gene3D" id="3.20.20.190">
    <property type="entry name" value="Phosphatidylinositol (PI) phosphodiesterase"/>
    <property type="match status" value="1"/>
</dbReference>
<dbReference type="Proteomes" id="UP000001695">
    <property type="component" value="Chromosome"/>
</dbReference>
<organism evidence="2 3">
    <name type="scientific">Beijerinckia indica subsp. indica (strain ATCC 9039 / DSM 1715 / NCIMB 8712)</name>
    <dbReference type="NCBI Taxonomy" id="395963"/>
    <lineage>
        <taxon>Bacteria</taxon>
        <taxon>Pseudomonadati</taxon>
        <taxon>Pseudomonadota</taxon>
        <taxon>Alphaproteobacteria</taxon>
        <taxon>Hyphomicrobiales</taxon>
        <taxon>Beijerinckiaceae</taxon>
        <taxon>Beijerinckia</taxon>
    </lineage>
</organism>
<dbReference type="HOGENOM" id="CLU_030006_10_0_5"/>
<dbReference type="EMBL" id="CP001016">
    <property type="protein sequence ID" value="ACB95421.1"/>
    <property type="molecule type" value="Genomic_DNA"/>
</dbReference>
<dbReference type="OrthoDB" id="384721at2"/>
<evidence type="ECO:0000259" key="1">
    <source>
        <dbReference type="PROSITE" id="PS51704"/>
    </source>
</evidence>
<dbReference type="AlphaFoldDB" id="B2IDI5"/>
<dbReference type="RefSeq" id="WP_012384778.1">
    <property type="nucleotide sequence ID" value="NC_010581.1"/>
</dbReference>
<dbReference type="PANTHER" id="PTHR46211:SF1">
    <property type="entry name" value="GLYCEROPHOSPHODIESTER PHOSPHODIESTERASE, CYTOPLASMIC"/>
    <property type="match status" value="1"/>
</dbReference>
<sequence>MVLAPSWLTARPIAHRGLHNDNAGRVENSLAAARAAIAGNYAIECDIQLSSDGEAIVFHDDTLERLTNAQGRLDTLSRQALTGLRFRDSSETIPALQDLLALVAGQVPLIIEIKSGFDGNTRLAETALACVASYSGPLAIKSFDPAPLLYLRTHNIERPIGLVAEAFYTVWDWPELTGDMRVDLMALTAYPALHPDFLSWNVKDLPHAVPILCRHGIGMPVMTWTVRTQEQRDLASRFADQIVFEGFSA</sequence>
<keyword evidence="3" id="KW-1185">Reference proteome</keyword>
<protein>
    <submittedName>
        <fullName evidence="2">Glycerophosphoryl diester phosphodiesterase</fullName>
    </submittedName>
</protein>
<dbReference type="GO" id="GO:0008081">
    <property type="term" value="F:phosphoric diester hydrolase activity"/>
    <property type="evidence" value="ECO:0007669"/>
    <property type="project" value="InterPro"/>
</dbReference>
<gene>
    <name evidence="2" type="ordered locus">Bind_1793</name>
</gene>
<dbReference type="InterPro" id="IPR017946">
    <property type="entry name" value="PLC-like_Pdiesterase_TIM-brl"/>
</dbReference>
<dbReference type="PROSITE" id="PS51704">
    <property type="entry name" value="GP_PDE"/>
    <property type="match status" value="1"/>
</dbReference>
<dbReference type="GO" id="GO:0006629">
    <property type="term" value="P:lipid metabolic process"/>
    <property type="evidence" value="ECO:0007669"/>
    <property type="project" value="InterPro"/>
</dbReference>